<dbReference type="EMBL" id="MU853333">
    <property type="protein sequence ID" value="KAK4115984.1"/>
    <property type="molecule type" value="Genomic_DNA"/>
</dbReference>
<reference evidence="2" key="2">
    <citation type="submission" date="2023-05" db="EMBL/GenBank/DDBJ databases">
        <authorList>
            <consortium name="Lawrence Berkeley National Laboratory"/>
            <person name="Steindorff A."/>
            <person name="Hensen N."/>
            <person name="Bonometti L."/>
            <person name="Westerberg I."/>
            <person name="Brannstrom I.O."/>
            <person name="Guillou S."/>
            <person name="Cros-Aarteil S."/>
            <person name="Calhoun S."/>
            <person name="Haridas S."/>
            <person name="Kuo A."/>
            <person name="Mondo S."/>
            <person name="Pangilinan J."/>
            <person name="Riley R."/>
            <person name="Labutti K."/>
            <person name="Andreopoulos B."/>
            <person name="Lipzen A."/>
            <person name="Chen C."/>
            <person name="Yanf M."/>
            <person name="Daum C."/>
            <person name="Ng V."/>
            <person name="Clum A."/>
            <person name="Ohm R."/>
            <person name="Martin F."/>
            <person name="Silar P."/>
            <person name="Natvig D."/>
            <person name="Lalanne C."/>
            <person name="Gautier V."/>
            <person name="Ament-Velasquez S.L."/>
            <person name="Kruys A."/>
            <person name="Hutchinson M.I."/>
            <person name="Powell A.J."/>
            <person name="Barry K."/>
            <person name="Miller A.N."/>
            <person name="Grigoriev I.V."/>
            <person name="Debuchy R."/>
            <person name="Gladieux P."/>
            <person name="Thoren M.H."/>
            <person name="Johannesson H."/>
        </authorList>
    </citation>
    <scope>NUCLEOTIDE SEQUENCE</scope>
    <source>
        <strain evidence="2">CBS 508.74</strain>
    </source>
</reference>
<proteinExistence type="predicted"/>
<evidence type="ECO:0000256" key="1">
    <source>
        <dbReference type="SAM" id="Phobius"/>
    </source>
</evidence>
<keyword evidence="3" id="KW-1185">Reference proteome</keyword>
<accession>A0AAN6TKB2</accession>
<dbReference type="GeneID" id="89933040"/>
<dbReference type="AlphaFoldDB" id="A0AAN6TKB2"/>
<keyword evidence="1" id="KW-0812">Transmembrane</keyword>
<gene>
    <name evidence="2" type="ORF">N656DRAFT_216507</name>
</gene>
<keyword evidence="1" id="KW-0472">Membrane</keyword>
<sequence length="96" mass="11079">MYHLSRSVHVRRRVRRKAVIAQSTLGVAIGWLMPILRHTKEDDCIFAISCATCLSRNHIAGCRFCFDNNTNSSLLYAQALHWCLQTQQPWRYASTI</sequence>
<evidence type="ECO:0000313" key="3">
    <source>
        <dbReference type="Proteomes" id="UP001302812"/>
    </source>
</evidence>
<feature type="transmembrane region" description="Helical" evidence="1">
    <location>
        <begin position="18"/>
        <end position="36"/>
    </location>
</feature>
<comment type="caution">
    <text evidence="2">The sequence shown here is derived from an EMBL/GenBank/DDBJ whole genome shotgun (WGS) entry which is preliminary data.</text>
</comment>
<dbReference type="Proteomes" id="UP001302812">
    <property type="component" value="Unassembled WGS sequence"/>
</dbReference>
<reference evidence="2" key="1">
    <citation type="journal article" date="2023" name="Mol. Phylogenet. Evol.">
        <title>Genome-scale phylogeny and comparative genomics of the fungal order Sordariales.</title>
        <authorList>
            <person name="Hensen N."/>
            <person name="Bonometti L."/>
            <person name="Westerberg I."/>
            <person name="Brannstrom I.O."/>
            <person name="Guillou S."/>
            <person name="Cros-Aarteil S."/>
            <person name="Calhoun S."/>
            <person name="Haridas S."/>
            <person name="Kuo A."/>
            <person name="Mondo S."/>
            <person name="Pangilinan J."/>
            <person name="Riley R."/>
            <person name="LaButti K."/>
            <person name="Andreopoulos B."/>
            <person name="Lipzen A."/>
            <person name="Chen C."/>
            <person name="Yan M."/>
            <person name="Daum C."/>
            <person name="Ng V."/>
            <person name="Clum A."/>
            <person name="Steindorff A."/>
            <person name="Ohm R.A."/>
            <person name="Martin F."/>
            <person name="Silar P."/>
            <person name="Natvig D.O."/>
            <person name="Lalanne C."/>
            <person name="Gautier V."/>
            <person name="Ament-Velasquez S.L."/>
            <person name="Kruys A."/>
            <person name="Hutchinson M.I."/>
            <person name="Powell A.J."/>
            <person name="Barry K."/>
            <person name="Miller A.N."/>
            <person name="Grigoriev I.V."/>
            <person name="Debuchy R."/>
            <person name="Gladieux P."/>
            <person name="Hiltunen Thoren M."/>
            <person name="Johannesson H."/>
        </authorList>
    </citation>
    <scope>NUCLEOTIDE SEQUENCE</scope>
    <source>
        <strain evidence="2">CBS 508.74</strain>
    </source>
</reference>
<evidence type="ECO:0000313" key="2">
    <source>
        <dbReference type="EMBL" id="KAK4115984.1"/>
    </source>
</evidence>
<keyword evidence="1" id="KW-1133">Transmembrane helix</keyword>
<name>A0AAN6TKB2_9PEZI</name>
<organism evidence="2 3">
    <name type="scientific">Canariomyces notabilis</name>
    <dbReference type="NCBI Taxonomy" id="2074819"/>
    <lineage>
        <taxon>Eukaryota</taxon>
        <taxon>Fungi</taxon>
        <taxon>Dikarya</taxon>
        <taxon>Ascomycota</taxon>
        <taxon>Pezizomycotina</taxon>
        <taxon>Sordariomycetes</taxon>
        <taxon>Sordariomycetidae</taxon>
        <taxon>Sordariales</taxon>
        <taxon>Chaetomiaceae</taxon>
        <taxon>Canariomyces</taxon>
    </lineage>
</organism>
<dbReference type="RefSeq" id="XP_064673554.1">
    <property type="nucleotide sequence ID" value="XM_064808917.1"/>
</dbReference>
<protein>
    <submittedName>
        <fullName evidence="2">Uncharacterized protein</fullName>
    </submittedName>
</protein>